<dbReference type="SMART" id="SM00331">
    <property type="entry name" value="PP2C_SIG"/>
    <property type="match status" value="1"/>
</dbReference>
<dbReference type="InterPro" id="IPR052016">
    <property type="entry name" value="Bact_Sigma-Reg"/>
</dbReference>
<feature type="domain" description="GAF" evidence="2">
    <location>
        <begin position="27"/>
        <end position="172"/>
    </location>
</feature>
<dbReference type="InterPro" id="IPR003018">
    <property type="entry name" value="GAF"/>
</dbReference>
<organism evidence="4 5">
    <name type="scientific">Pseudonocardia oceani</name>
    <dbReference type="NCBI Taxonomy" id="2792013"/>
    <lineage>
        <taxon>Bacteria</taxon>
        <taxon>Bacillati</taxon>
        <taxon>Actinomycetota</taxon>
        <taxon>Actinomycetes</taxon>
        <taxon>Pseudonocardiales</taxon>
        <taxon>Pseudonocardiaceae</taxon>
        <taxon>Pseudonocardia</taxon>
    </lineage>
</organism>
<dbReference type="Proteomes" id="UP000694300">
    <property type="component" value="Unassembled WGS sequence"/>
</dbReference>
<dbReference type="InterPro" id="IPR001932">
    <property type="entry name" value="PPM-type_phosphatase-like_dom"/>
</dbReference>
<sequence length="412" mass="43876">MSSAPREDLERMRRIEALLDGDLGHLSVEDLLRALVTRLGAVLDVDTVAVLLLDPSGGHLIATAAQGIDEEVQQGVRIPLGAGFAGRIAAEKQPVILDDVTPATVHNPLLVRRGIRSLLGVPLLVEGDVLGVLHVGTLTPRRFTEEDAGLLQLVADRVALATRARSSQAERTAAAALQRSLLPAALPPVPGLGFDARYVPGEGQVGGDWYDVFELPSGRVCIVMGDVAGRGLPAAVTMGRLRTVFRAHALDVEDPAELLARVDQHVRFFEPSTLATALCAVLDPCRQRLRVSTAGHPPPVIARPGRASEVLDLRPDLPLGVDATLPRHVVEVDLHAGAAVCFYTDGLVERRDSDIDTGLELLRRAVRADAAEKVTAAVMAELVGREHAHDDIAVLALVVQDRPPADSVQSPL</sequence>
<protein>
    <submittedName>
        <fullName evidence="4">SpoIIE family protein phosphatase</fullName>
    </submittedName>
</protein>
<proteinExistence type="predicted"/>
<evidence type="ECO:0000259" key="2">
    <source>
        <dbReference type="SMART" id="SM00065"/>
    </source>
</evidence>
<dbReference type="PANTHER" id="PTHR43156">
    <property type="entry name" value="STAGE II SPORULATION PROTEIN E-RELATED"/>
    <property type="match status" value="1"/>
</dbReference>
<dbReference type="SMART" id="SM00065">
    <property type="entry name" value="GAF"/>
    <property type="match status" value="1"/>
</dbReference>
<reference evidence="4 5" key="1">
    <citation type="submission" date="2020-11" db="EMBL/GenBank/DDBJ databases">
        <title>Pseudonocardia abyssalis sp. nov. and Pseudonocardia oceani sp. nov., description and phylogenomic analysis of two novel actinomycetes isolated from the deep Southern Ocean.</title>
        <authorList>
            <person name="Parra J."/>
        </authorList>
    </citation>
    <scope>NUCLEOTIDE SEQUENCE [LARGE SCALE GENOMIC DNA]</scope>
    <source>
        <strain evidence="5">KRD185</strain>
    </source>
</reference>
<dbReference type="PANTHER" id="PTHR43156:SF2">
    <property type="entry name" value="STAGE II SPORULATION PROTEIN E"/>
    <property type="match status" value="1"/>
</dbReference>
<keyword evidence="5" id="KW-1185">Reference proteome</keyword>
<evidence type="ECO:0000259" key="3">
    <source>
        <dbReference type="SMART" id="SM00331"/>
    </source>
</evidence>
<dbReference type="Pfam" id="PF01590">
    <property type="entry name" value="GAF"/>
    <property type="match status" value="1"/>
</dbReference>
<dbReference type="EMBL" id="JADQDF010000001">
    <property type="protein sequence ID" value="MBW0131512.1"/>
    <property type="molecule type" value="Genomic_DNA"/>
</dbReference>
<evidence type="ECO:0000256" key="1">
    <source>
        <dbReference type="ARBA" id="ARBA00022801"/>
    </source>
</evidence>
<keyword evidence="1" id="KW-0378">Hydrolase</keyword>
<feature type="domain" description="PPM-type phosphatase" evidence="3">
    <location>
        <begin position="189"/>
        <end position="399"/>
    </location>
</feature>
<evidence type="ECO:0000313" key="4">
    <source>
        <dbReference type="EMBL" id="MBW0131512.1"/>
    </source>
</evidence>
<gene>
    <name evidence="4" type="ORF">I4I82_28080</name>
</gene>
<name>A0ABS6UGY0_9PSEU</name>
<dbReference type="RefSeq" id="WP_218591311.1">
    <property type="nucleotide sequence ID" value="NZ_JADQDE010000352.1"/>
</dbReference>
<evidence type="ECO:0000313" key="5">
    <source>
        <dbReference type="Proteomes" id="UP000694300"/>
    </source>
</evidence>
<accession>A0ABS6UGY0</accession>
<comment type="caution">
    <text evidence="4">The sequence shown here is derived from an EMBL/GenBank/DDBJ whole genome shotgun (WGS) entry which is preliminary data.</text>
</comment>
<dbReference type="Pfam" id="PF07228">
    <property type="entry name" value="SpoIIE"/>
    <property type="match status" value="1"/>
</dbReference>